<dbReference type="PROSITE" id="PS51294">
    <property type="entry name" value="HTH_MYB"/>
    <property type="match status" value="1"/>
</dbReference>
<evidence type="ECO:0000256" key="1">
    <source>
        <dbReference type="ARBA" id="ARBA00004123"/>
    </source>
</evidence>
<feature type="compositionally biased region" description="Basic and acidic residues" evidence="3">
    <location>
        <begin position="689"/>
        <end position="702"/>
    </location>
</feature>
<name>A0A0D3E5M4_BRAOL</name>
<dbReference type="PANTHER" id="PTHR47206:SF5">
    <property type="entry name" value="(RAPE) HYPOTHETICAL PROTEIN"/>
    <property type="match status" value="1"/>
</dbReference>
<dbReference type="AlphaFoldDB" id="A0A0D3E5M4"/>
<keyword evidence="7" id="KW-1185">Reference proteome</keyword>
<dbReference type="PANTHER" id="PTHR47206">
    <property type="entry name" value="HOMEODOMAIN-LIKE SUPERFAMILY PROTEIN"/>
    <property type="match status" value="1"/>
</dbReference>
<feature type="domain" description="HTH myb-type" evidence="5">
    <location>
        <begin position="192"/>
        <end position="226"/>
    </location>
</feature>
<dbReference type="Pfam" id="PF00249">
    <property type="entry name" value="Myb_DNA-binding"/>
    <property type="match status" value="1"/>
</dbReference>
<dbReference type="GeneID" id="106318591"/>
<evidence type="ECO:0000256" key="2">
    <source>
        <dbReference type="ARBA" id="ARBA00023242"/>
    </source>
</evidence>
<dbReference type="OrthoDB" id="608866at2759"/>
<dbReference type="SUPFAM" id="SSF46689">
    <property type="entry name" value="Homeodomain-like"/>
    <property type="match status" value="1"/>
</dbReference>
<feature type="domain" description="Myb-like" evidence="4">
    <location>
        <begin position="192"/>
        <end position="245"/>
    </location>
</feature>
<dbReference type="CDD" id="cd11660">
    <property type="entry name" value="SANT_TRF"/>
    <property type="match status" value="1"/>
</dbReference>
<comment type="subcellular location">
    <subcellularLocation>
        <location evidence="1">Nucleus</location>
    </subcellularLocation>
</comment>
<dbReference type="GO" id="GO:0005634">
    <property type="term" value="C:nucleus"/>
    <property type="evidence" value="ECO:0007669"/>
    <property type="project" value="UniProtKB-SubCell"/>
</dbReference>
<sequence>MVDSCSSNKKRKEFISEGDIATLLQRYDTMTILKLLQEMAYYAEPKMDWTELVKKTSTGITSAREYQLLWRHLAYRDSLLPMDDNALLQDDDSDMEFELEASPAVTVDAVSEAVAHVKVIAASYVPSESDIPEDSICEAPLTINIPYGLQRRPLEPSGSYWSSRGMNITFPISLQKAAEGHNGNGLASNMAGPRKKRKKWSVEEDLELIAAVKRHGEGSWALISKEEYEGEITVAQLSQRWGSIRRRGDISNSSTQSYQQRTEAANRALSLAVGNRIPSKKVAVGIPPVLTSGSTTGAQGNGSSLQGQQQAKPVVQAIPRAATAVQTAKSRVTARKPTSTLRAELMVTANSVATAACMSGLGTAASVPKVEPGKNAAPALVSKVKSSQASLPRPSGISSVLNVEPVKTASAASLPRPSGISPTLNAEHVKSASTASFPRPLGTISSSKAEPVKTASAAALPRLSAPKADLVKTGHAVSLPRPSGITSSTKAELMKTASAASSPRPESMPSAPKGEPLKSVSAAAAATTKTQVVGPLSARNAANGPFNKPSPMAPFSKGPTIQNISVPSRFASSRLAPTQRVNATTAMPQNPSVGAAVTSSSKPVGVQKEQTQGSRTSPLVTTTLQPNKTISTNSVISAGKPVATQVDTPPSLMPKKDQVPQTCTDKSSLAKPPEKMSSSTVPPSVVAEPESKPKDEASKGKSPDVATVTGTEQQ</sequence>
<evidence type="ECO:0000256" key="3">
    <source>
        <dbReference type="SAM" id="MobiDB-lite"/>
    </source>
</evidence>
<dbReference type="SMR" id="A0A0D3E5M4"/>
<dbReference type="InterPro" id="IPR009057">
    <property type="entry name" value="Homeodomain-like_sf"/>
</dbReference>
<dbReference type="eggNOG" id="ENOG502QQDQ">
    <property type="taxonomic scope" value="Eukaryota"/>
</dbReference>
<evidence type="ECO:0000259" key="5">
    <source>
        <dbReference type="PROSITE" id="PS51294"/>
    </source>
</evidence>
<evidence type="ECO:0000259" key="4">
    <source>
        <dbReference type="PROSITE" id="PS50090"/>
    </source>
</evidence>
<dbReference type="KEGG" id="boe:106318591"/>
<dbReference type="InterPro" id="IPR001005">
    <property type="entry name" value="SANT/Myb"/>
</dbReference>
<feature type="region of interest" description="Disordered" evidence="3">
    <location>
        <begin position="583"/>
        <end position="714"/>
    </location>
</feature>
<dbReference type="STRING" id="109376.A0A0D3E5M4"/>
<feature type="compositionally biased region" description="Polar residues" evidence="3">
    <location>
        <begin position="583"/>
        <end position="636"/>
    </location>
</feature>
<dbReference type="Proteomes" id="UP000032141">
    <property type="component" value="Chromosome C9"/>
</dbReference>
<dbReference type="RefSeq" id="XP_013612085.1">
    <property type="nucleotide sequence ID" value="XM_013756631.1"/>
</dbReference>
<dbReference type="Gramene" id="Bo9g052030.1">
    <property type="protein sequence ID" value="Bo9g052030.1"/>
    <property type="gene ID" value="Bo9g052030"/>
</dbReference>
<organism evidence="6 7">
    <name type="scientific">Brassica oleracea var. oleracea</name>
    <dbReference type="NCBI Taxonomy" id="109376"/>
    <lineage>
        <taxon>Eukaryota</taxon>
        <taxon>Viridiplantae</taxon>
        <taxon>Streptophyta</taxon>
        <taxon>Embryophyta</taxon>
        <taxon>Tracheophyta</taxon>
        <taxon>Spermatophyta</taxon>
        <taxon>Magnoliopsida</taxon>
        <taxon>eudicotyledons</taxon>
        <taxon>Gunneridae</taxon>
        <taxon>Pentapetalae</taxon>
        <taxon>rosids</taxon>
        <taxon>malvids</taxon>
        <taxon>Brassicales</taxon>
        <taxon>Brassicaceae</taxon>
        <taxon>Brassiceae</taxon>
        <taxon>Brassica</taxon>
    </lineage>
</organism>
<reference evidence="6" key="2">
    <citation type="submission" date="2015-03" db="UniProtKB">
        <authorList>
            <consortium name="EnsemblPlants"/>
        </authorList>
    </citation>
    <scope>IDENTIFICATION</scope>
</reference>
<dbReference type="PROSITE" id="PS50090">
    <property type="entry name" value="MYB_LIKE"/>
    <property type="match status" value="1"/>
</dbReference>
<feature type="region of interest" description="Disordered" evidence="3">
    <location>
        <begin position="431"/>
        <end position="451"/>
    </location>
</feature>
<keyword evidence="2" id="KW-0539">Nucleus</keyword>
<evidence type="ECO:0000313" key="6">
    <source>
        <dbReference type="EnsemblPlants" id="Bo9g052030.1"/>
    </source>
</evidence>
<reference evidence="6 7" key="1">
    <citation type="journal article" date="2014" name="Genome Biol.">
        <title>Transcriptome and methylome profiling reveals relics of genome dominance in the mesopolyploid Brassica oleracea.</title>
        <authorList>
            <person name="Parkin I.A."/>
            <person name="Koh C."/>
            <person name="Tang H."/>
            <person name="Robinson S.J."/>
            <person name="Kagale S."/>
            <person name="Clarke W.E."/>
            <person name="Town C.D."/>
            <person name="Nixon J."/>
            <person name="Krishnakumar V."/>
            <person name="Bidwell S.L."/>
            <person name="Denoeud F."/>
            <person name="Belcram H."/>
            <person name="Links M.G."/>
            <person name="Just J."/>
            <person name="Clarke C."/>
            <person name="Bender T."/>
            <person name="Huebert T."/>
            <person name="Mason A.S."/>
            <person name="Pires J.C."/>
            <person name="Barker G."/>
            <person name="Moore J."/>
            <person name="Walley P.G."/>
            <person name="Manoli S."/>
            <person name="Batley J."/>
            <person name="Edwards D."/>
            <person name="Nelson M.N."/>
            <person name="Wang X."/>
            <person name="Paterson A.H."/>
            <person name="King G."/>
            <person name="Bancroft I."/>
            <person name="Chalhoub B."/>
            <person name="Sharpe A.G."/>
        </authorList>
    </citation>
    <scope>NUCLEOTIDE SEQUENCE</scope>
    <source>
        <strain evidence="6 7">cv. TO1000</strain>
    </source>
</reference>
<dbReference type="OMA" id="RKKWSVE"/>
<accession>A0A0D3E5M4</accession>
<feature type="region of interest" description="Disordered" evidence="3">
    <location>
        <begin position="473"/>
        <end position="561"/>
    </location>
</feature>
<dbReference type="EnsemblPlants" id="Bo9g052030.1">
    <property type="protein sequence ID" value="Bo9g052030.1"/>
    <property type="gene ID" value="Bo9g052030"/>
</dbReference>
<proteinExistence type="predicted"/>
<evidence type="ECO:0000313" key="7">
    <source>
        <dbReference type="Proteomes" id="UP000032141"/>
    </source>
</evidence>
<protein>
    <submittedName>
        <fullName evidence="6">Uncharacterized protein</fullName>
    </submittedName>
</protein>
<dbReference type="InterPro" id="IPR017930">
    <property type="entry name" value="Myb_dom"/>
</dbReference>
<dbReference type="HOGENOM" id="CLU_017638_0_0_1"/>
<dbReference type="Gene3D" id="1.10.10.60">
    <property type="entry name" value="Homeodomain-like"/>
    <property type="match status" value="1"/>
</dbReference>
<dbReference type="SMART" id="SM00717">
    <property type="entry name" value="SANT"/>
    <property type="match status" value="1"/>
</dbReference>